<dbReference type="Proteomes" id="UP000827976">
    <property type="component" value="Chromosome 13"/>
</dbReference>
<reference evidence="2" key="1">
    <citation type="journal article" date="2022" name="Nat. Commun.">
        <title>Chromosome evolution and the genetic basis of agronomically important traits in greater yam.</title>
        <authorList>
            <person name="Bredeson J.V."/>
            <person name="Lyons J.B."/>
            <person name="Oniyinde I.O."/>
            <person name="Okereke N.R."/>
            <person name="Kolade O."/>
            <person name="Nnabue I."/>
            <person name="Nwadili C.O."/>
            <person name="Hribova E."/>
            <person name="Parker M."/>
            <person name="Nwogha J."/>
            <person name="Shu S."/>
            <person name="Carlson J."/>
            <person name="Kariba R."/>
            <person name="Muthemba S."/>
            <person name="Knop K."/>
            <person name="Barton G.J."/>
            <person name="Sherwood A.V."/>
            <person name="Lopez-Montes A."/>
            <person name="Asiedu R."/>
            <person name="Jamnadass R."/>
            <person name="Muchugi A."/>
            <person name="Goodstein D."/>
            <person name="Egesi C.N."/>
            <person name="Featherston J."/>
            <person name="Asfaw A."/>
            <person name="Simpson G.G."/>
            <person name="Dolezel J."/>
            <person name="Hendre P.S."/>
            <person name="Van Deynze A."/>
            <person name="Kumar P.L."/>
            <person name="Obidiegwu J.E."/>
            <person name="Bhattacharjee R."/>
            <person name="Rokhsar D.S."/>
        </authorList>
    </citation>
    <scope>NUCLEOTIDE SEQUENCE [LARGE SCALE GENOMIC DNA]</scope>
    <source>
        <strain evidence="2">cv. TDa95/00328</strain>
    </source>
</reference>
<gene>
    <name evidence="1" type="ORF">IHE45_13G014800</name>
</gene>
<comment type="caution">
    <text evidence="1">The sequence shown here is derived from an EMBL/GenBank/DDBJ whole genome shotgun (WGS) entry which is preliminary data.</text>
</comment>
<sequence length="235" mass="26548">MHSKEDHHHHRDGDDNNNKNNIDIDLSLSLHHPSSKKQKTTSSPASSLIQKQTSPTNKPYRTRRPPPIKPPTELINPPPFPWSTYNPCKIQSLHHLTIAGLLNISGTMQCKNCNTTSSIDVDVHSKFSKISEFIRDFKHSLHNRAPKSWMKPALLPCSHCNTTSCLVPVVPSDKTKINWLFLFLSQTLGLLTLKLLKYFSESNGFYLTGSKDRLVYSAYLALCKQLDPSGPFDMD</sequence>
<proteinExistence type="predicted"/>
<organism evidence="1 2">
    <name type="scientific">Dioscorea alata</name>
    <name type="common">Purple yam</name>
    <dbReference type="NCBI Taxonomy" id="55571"/>
    <lineage>
        <taxon>Eukaryota</taxon>
        <taxon>Viridiplantae</taxon>
        <taxon>Streptophyta</taxon>
        <taxon>Embryophyta</taxon>
        <taxon>Tracheophyta</taxon>
        <taxon>Spermatophyta</taxon>
        <taxon>Magnoliopsida</taxon>
        <taxon>Liliopsida</taxon>
        <taxon>Dioscoreales</taxon>
        <taxon>Dioscoreaceae</taxon>
        <taxon>Dioscorea</taxon>
    </lineage>
</organism>
<protein>
    <submittedName>
        <fullName evidence="1">Uncharacterized protein</fullName>
    </submittedName>
</protein>
<evidence type="ECO:0000313" key="2">
    <source>
        <dbReference type="Proteomes" id="UP000827976"/>
    </source>
</evidence>
<keyword evidence="2" id="KW-1185">Reference proteome</keyword>
<dbReference type="EMBL" id="CM037023">
    <property type="protein sequence ID" value="KAH7665168.1"/>
    <property type="molecule type" value="Genomic_DNA"/>
</dbReference>
<evidence type="ECO:0000313" key="1">
    <source>
        <dbReference type="EMBL" id="KAH7665168.1"/>
    </source>
</evidence>
<accession>A0ACB7UWP9</accession>
<name>A0ACB7UWP9_DIOAL</name>